<feature type="chain" id="PRO_5038468868" description="Lipoprotein" evidence="1">
    <location>
        <begin position="24"/>
        <end position="227"/>
    </location>
</feature>
<evidence type="ECO:0000313" key="3">
    <source>
        <dbReference type="Proteomes" id="UP000786560"/>
    </source>
</evidence>
<proteinExistence type="predicted"/>
<evidence type="ECO:0000256" key="1">
    <source>
        <dbReference type="SAM" id="SignalP"/>
    </source>
</evidence>
<sequence length="227" mass="23709">MNKMNTSSAGVRLIAGLAIAVLALGGCSSGNGDDNGASNAASSASKAPSEYAYQQYADVIASLRDTSTIEAVKQILADGRISESELAQIATDYQQCVAKAGVTWTPDGNGLTGTWGNGGMMTGDQSQDVHECGADTGYDDITGLYGEMVWNPDNLSIEELNAQSLQCLKDHGLIDEGMSDQEYEDMVEGVEPGANGTYEDYLGRYLDESSPDYDAGKAAQITACGAA</sequence>
<evidence type="ECO:0000313" key="2">
    <source>
        <dbReference type="EMBL" id="HJG41660.1"/>
    </source>
</evidence>
<dbReference type="Proteomes" id="UP000786560">
    <property type="component" value="Unassembled WGS sequence"/>
</dbReference>
<name>A0A921LVA8_9BIFI</name>
<dbReference type="RefSeq" id="WP_278711186.1">
    <property type="nucleotide sequence ID" value="NZ_DYUX01000015.1"/>
</dbReference>
<gene>
    <name evidence="2" type="ORF">K8U73_04635</name>
</gene>
<dbReference type="AlphaFoldDB" id="A0A921LVA8"/>
<protein>
    <recommendedName>
        <fullName evidence="4">Lipoprotein</fullName>
    </recommendedName>
</protein>
<dbReference type="EMBL" id="DYUX01000015">
    <property type="protein sequence ID" value="HJG41660.1"/>
    <property type="molecule type" value="Genomic_DNA"/>
</dbReference>
<evidence type="ECO:0008006" key="4">
    <source>
        <dbReference type="Google" id="ProtNLM"/>
    </source>
</evidence>
<reference evidence="2" key="2">
    <citation type="submission" date="2021-09" db="EMBL/GenBank/DDBJ databases">
        <authorList>
            <person name="Gilroy R."/>
        </authorList>
    </citation>
    <scope>NUCLEOTIDE SEQUENCE</scope>
    <source>
        <strain evidence="2">ChiBcolR7-4860</strain>
    </source>
</reference>
<reference evidence="2" key="1">
    <citation type="journal article" date="2021" name="PeerJ">
        <title>Extensive microbial diversity within the chicken gut microbiome revealed by metagenomics and culture.</title>
        <authorList>
            <person name="Gilroy R."/>
            <person name="Ravi A."/>
            <person name="Getino M."/>
            <person name="Pursley I."/>
            <person name="Horton D.L."/>
            <person name="Alikhan N.F."/>
            <person name="Baker D."/>
            <person name="Gharbi K."/>
            <person name="Hall N."/>
            <person name="Watson M."/>
            <person name="Adriaenssens E.M."/>
            <person name="Foster-Nyarko E."/>
            <person name="Jarju S."/>
            <person name="Secka A."/>
            <person name="Antonio M."/>
            <person name="Oren A."/>
            <person name="Chaudhuri R.R."/>
            <person name="La Ragione R."/>
            <person name="Hildebrand F."/>
            <person name="Pallen M.J."/>
        </authorList>
    </citation>
    <scope>NUCLEOTIDE SEQUENCE</scope>
    <source>
        <strain evidence="2">ChiBcolR7-4860</strain>
    </source>
</reference>
<feature type="signal peptide" evidence="1">
    <location>
        <begin position="1"/>
        <end position="23"/>
    </location>
</feature>
<organism evidence="2 3">
    <name type="scientific">Bifidobacterium pullorum subsp. gallinarum</name>
    <dbReference type="NCBI Taxonomy" id="78344"/>
    <lineage>
        <taxon>Bacteria</taxon>
        <taxon>Bacillati</taxon>
        <taxon>Actinomycetota</taxon>
        <taxon>Actinomycetes</taxon>
        <taxon>Bifidobacteriales</taxon>
        <taxon>Bifidobacteriaceae</taxon>
        <taxon>Bifidobacterium</taxon>
    </lineage>
</organism>
<keyword evidence="1" id="KW-0732">Signal</keyword>
<comment type="caution">
    <text evidence="2">The sequence shown here is derived from an EMBL/GenBank/DDBJ whole genome shotgun (WGS) entry which is preliminary data.</text>
</comment>
<dbReference type="PROSITE" id="PS51257">
    <property type="entry name" value="PROKAR_LIPOPROTEIN"/>
    <property type="match status" value="1"/>
</dbReference>
<accession>A0A921LVA8</accession>